<name>A0ABX6TQN3_STRLI</name>
<evidence type="ECO:0000313" key="3">
    <source>
        <dbReference type="Proteomes" id="UP000028682"/>
    </source>
</evidence>
<keyword evidence="3" id="KW-1185">Reference proteome</keyword>
<feature type="region of interest" description="Disordered" evidence="1">
    <location>
        <begin position="1"/>
        <end position="50"/>
    </location>
</feature>
<protein>
    <submittedName>
        <fullName evidence="2">Uncharacterized protein</fullName>
    </submittedName>
</protein>
<dbReference type="Proteomes" id="UP000028682">
    <property type="component" value="Chromosome"/>
</dbReference>
<evidence type="ECO:0000256" key="1">
    <source>
        <dbReference type="SAM" id="MobiDB-lite"/>
    </source>
</evidence>
<sequence>MVQCRHQPVGAAGTPHRSSGRMPAAADARTRATVTQSVPVRGENRSEQVQ</sequence>
<accession>A0ABX6TQN3</accession>
<gene>
    <name evidence="2" type="ORF">SLIV_33568</name>
</gene>
<reference evidence="3" key="1">
    <citation type="submission" date="2014-08" db="EMBL/GenBank/DDBJ databases">
        <title>Complete genome sequence of Streptomyces lividans TK24.</title>
        <authorList>
            <consortium name="StrepSynth"/>
            <person name="Ruckert C."/>
            <person name="Fridjonson O.H."/>
            <person name="Lambert C."/>
            <person name="van Wezel G.P."/>
            <person name="Bernaerts K."/>
            <person name="Anne J."/>
            <person name="Economou A."/>
            <person name="Kalinowski J."/>
        </authorList>
    </citation>
    <scope>NUCLEOTIDE SEQUENCE [LARGE SCALE GENOMIC DNA]</scope>
    <source>
        <strain evidence="3">TK24</strain>
    </source>
</reference>
<evidence type="ECO:0000313" key="2">
    <source>
        <dbReference type="EMBL" id="QNR95667.1"/>
    </source>
</evidence>
<organism evidence="2 3">
    <name type="scientific">Streptomyces lividans TK24</name>
    <dbReference type="NCBI Taxonomy" id="457428"/>
    <lineage>
        <taxon>Bacteria</taxon>
        <taxon>Bacillati</taxon>
        <taxon>Actinomycetota</taxon>
        <taxon>Actinomycetes</taxon>
        <taxon>Kitasatosporales</taxon>
        <taxon>Streptomycetaceae</taxon>
        <taxon>Streptomyces</taxon>
    </lineage>
</organism>
<proteinExistence type="predicted"/>
<feature type="compositionally biased region" description="Low complexity" evidence="1">
    <location>
        <begin position="24"/>
        <end position="33"/>
    </location>
</feature>
<dbReference type="EMBL" id="CP009124">
    <property type="protein sequence ID" value="QNR95667.1"/>
    <property type="molecule type" value="Genomic_DNA"/>
</dbReference>